<reference evidence="1 2" key="1">
    <citation type="submission" date="2019-08" db="EMBL/GenBank/DDBJ databases">
        <authorList>
            <person name="Lei W."/>
        </authorList>
    </citation>
    <scope>NUCLEOTIDE SEQUENCE [LARGE SCALE GENOMIC DNA]</scope>
    <source>
        <strain evidence="1 2">CCUG 66496</strain>
    </source>
</reference>
<dbReference type="Proteomes" id="UP000317430">
    <property type="component" value="Unassembled WGS sequence"/>
</dbReference>
<evidence type="ECO:0000313" key="1">
    <source>
        <dbReference type="EMBL" id="TWS99276.1"/>
    </source>
</evidence>
<evidence type="ECO:0000313" key="2">
    <source>
        <dbReference type="Proteomes" id="UP000317430"/>
    </source>
</evidence>
<dbReference type="Pfam" id="PF11311">
    <property type="entry name" value="DUF3114"/>
    <property type="match status" value="1"/>
</dbReference>
<dbReference type="EMBL" id="VOHL01000001">
    <property type="protein sequence ID" value="TWS99276.1"/>
    <property type="molecule type" value="Genomic_DNA"/>
</dbReference>
<comment type="caution">
    <text evidence="1">The sequence shown here is derived from an EMBL/GenBank/DDBJ whole genome shotgun (WGS) entry which is preliminary data.</text>
</comment>
<dbReference type="OrthoDB" id="2231884at2"/>
<dbReference type="AlphaFoldDB" id="A0A5C5SE61"/>
<gene>
    <name evidence="1" type="ORF">FRX57_01665</name>
</gene>
<keyword evidence="2" id="KW-1185">Reference proteome</keyword>
<dbReference type="InterPro" id="IPR021462">
    <property type="entry name" value="DUF3114"/>
</dbReference>
<proteinExistence type="predicted"/>
<protein>
    <submittedName>
        <fullName evidence="1">DUF3114 domain-containing protein</fullName>
    </submittedName>
</protein>
<organism evidence="1 2">
    <name type="scientific">Streptococcus cuniculipharyngis</name>
    <dbReference type="NCBI Taxonomy" id="1562651"/>
    <lineage>
        <taxon>Bacteria</taxon>
        <taxon>Bacillati</taxon>
        <taxon>Bacillota</taxon>
        <taxon>Bacilli</taxon>
        <taxon>Lactobacillales</taxon>
        <taxon>Streptococcaceae</taxon>
        <taxon>Streptococcus</taxon>
    </lineage>
</organism>
<sequence>MTGQQGDFTEQSLRARYQLARQLLTLLAKGWSKASLRAVLGQHLAVRDTRVGTEAFKAMWRVEKKQSSPQQLLQILLNHLDFPQDLSGQLSENQALVRRFWPHLAPHDGFWRELARLVNRTFPQEALCQPGLLARQIHQLRYLISSQQAAYVREHYGQEGQTDAKALARYLRKTFAYRPFAYSTRSSARLHNKVKFRKGEKIYPSAYPSVNIKVLVGFHTEFILDSQGNFLNELETKEVTEIGIVNGASFNYGKGQRHWHLDVNPVAIHDPVFRQMALKGFRAPNRQGKKAPTYEKSYFNPSGLYAKNNQSAHQQNKEAVKAFRRLVRQF</sequence>
<name>A0A5C5SE61_9STRE</name>
<accession>A0A5C5SE61</accession>